<keyword evidence="1" id="KW-0159">Chromosome partition</keyword>
<keyword evidence="9" id="KW-1185">Reference proteome</keyword>
<dbReference type="InterPro" id="IPR011010">
    <property type="entry name" value="DNA_brk_join_enz"/>
</dbReference>
<sequence>MERVKISAHDYNLLLLNNFREMMLSERFASQHTVVAYESDIEHFLCYIKNLNKHLKDVIFFEIEKYISSISCLHPRSISRKISAIKQFFLFLVSDGICKLNPTSGIESPKKPVSLPKALSRVSIEKLLECAKKDISESGIRTNAIIQILYSTGMRVSELLSLNLNSVQKTIVNSKEVRCTVIKGKGEKERIALLHEEACEALDSYILIRKQFINGQTSRFLFASTNKKGKATQLTRQRVGQIFKELALKTGIDPSIVSPHKIRHSFATHMLKNGANIRIVQEMLGHSDISSTQIYIKTTNKESTDLVFDKHPLSKITKLNNT</sequence>
<keyword evidence="2" id="KW-0229">DNA integration</keyword>
<evidence type="ECO:0000313" key="9">
    <source>
        <dbReference type="Proteomes" id="UP001293791"/>
    </source>
</evidence>
<dbReference type="PROSITE" id="PS51898">
    <property type="entry name" value="TYR_RECOMBINASE"/>
    <property type="match status" value="1"/>
</dbReference>
<evidence type="ECO:0000256" key="4">
    <source>
        <dbReference type="ARBA" id="ARBA00023172"/>
    </source>
</evidence>
<name>A0ABU5L8Z1_9RICK</name>
<gene>
    <name evidence="8" type="ORF">Cyrtocomes_00979</name>
</gene>
<dbReference type="InterPro" id="IPR013762">
    <property type="entry name" value="Integrase-like_cat_sf"/>
</dbReference>
<evidence type="ECO:0000256" key="3">
    <source>
        <dbReference type="ARBA" id="ARBA00023125"/>
    </source>
</evidence>
<evidence type="ECO:0000313" key="8">
    <source>
        <dbReference type="EMBL" id="MDZ5762589.1"/>
    </source>
</evidence>
<dbReference type="InterPro" id="IPR004107">
    <property type="entry name" value="Integrase_SAM-like_N"/>
</dbReference>
<evidence type="ECO:0000256" key="1">
    <source>
        <dbReference type="ARBA" id="ARBA00022829"/>
    </source>
</evidence>
<dbReference type="EMBL" id="JARGYT010000068">
    <property type="protein sequence ID" value="MDZ5762589.1"/>
    <property type="molecule type" value="Genomic_DNA"/>
</dbReference>
<feature type="domain" description="Core-binding (CB)" evidence="7">
    <location>
        <begin position="10"/>
        <end position="93"/>
    </location>
</feature>
<dbReference type="InterPro" id="IPR050090">
    <property type="entry name" value="Tyrosine_recombinase_XerCD"/>
</dbReference>
<dbReference type="InterPro" id="IPR044068">
    <property type="entry name" value="CB"/>
</dbReference>
<comment type="caution">
    <text evidence="8">The sequence shown here is derived from an EMBL/GenBank/DDBJ whole genome shotgun (WGS) entry which is preliminary data.</text>
</comment>
<dbReference type="Proteomes" id="UP001293791">
    <property type="component" value="Unassembled WGS sequence"/>
</dbReference>
<proteinExistence type="predicted"/>
<evidence type="ECO:0000256" key="5">
    <source>
        <dbReference type="PROSITE-ProRule" id="PRU01248"/>
    </source>
</evidence>
<protein>
    <submittedName>
        <fullName evidence="8">Tyrosine recombinase XerD</fullName>
    </submittedName>
</protein>
<dbReference type="Gene3D" id="1.10.443.10">
    <property type="entry name" value="Intergrase catalytic core"/>
    <property type="match status" value="1"/>
</dbReference>
<dbReference type="PANTHER" id="PTHR30349:SF81">
    <property type="entry name" value="TYROSINE RECOMBINASE XERC"/>
    <property type="match status" value="1"/>
</dbReference>
<dbReference type="Pfam" id="PF02899">
    <property type="entry name" value="Phage_int_SAM_1"/>
    <property type="match status" value="1"/>
</dbReference>
<dbReference type="SUPFAM" id="SSF56349">
    <property type="entry name" value="DNA breaking-rejoining enzymes"/>
    <property type="match status" value="1"/>
</dbReference>
<dbReference type="Gene3D" id="1.10.150.130">
    <property type="match status" value="1"/>
</dbReference>
<feature type="domain" description="Tyr recombinase" evidence="6">
    <location>
        <begin position="114"/>
        <end position="308"/>
    </location>
</feature>
<dbReference type="Pfam" id="PF00589">
    <property type="entry name" value="Phage_integrase"/>
    <property type="match status" value="1"/>
</dbReference>
<evidence type="ECO:0000259" key="6">
    <source>
        <dbReference type="PROSITE" id="PS51898"/>
    </source>
</evidence>
<reference evidence="8 9" key="1">
    <citation type="submission" date="2023-02" db="EMBL/GenBank/DDBJ databases">
        <title>Host association and intracellularity evolved multiple times independently in the Rickettsiales.</title>
        <authorList>
            <person name="Castelli M."/>
            <person name="Nardi T."/>
            <person name="Gammuto L."/>
            <person name="Bellinzona G."/>
            <person name="Sabaneyeva E."/>
            <person name="Potekhin A."/>
            <person name="Serra V."/>
            <person name="Petroni G."/>
            <person name="Sassera D."/>
        </authorList>
    </citation>
    <scope>NUCLEOTIDE SEQUENCE [LARGE SCALE GENOMIC DNA]</scope>
    <source>
        <strain evidence="8 9">BOD18</strain>
    </source>
</reference>
<dbReference type="PROSITE" id="PS51900">
    <property type="entry name" value="CB"/>
    <property type="match status" value="1"/>
</dbReference>
<organism evidence="8 9">
    <name type="scientific">Candidatus Cyrtobacter comes</name>
    <dbReference type="NCBI Taxonomy" id="675776"/>
    <lineage>
        <taxon>Bacteria</taxon>
        <taxon>Pseudomonadati</taxon>
        <taxon>Pseudomonadota</taxon>
        <taxon>Alphaproteobacteria</taxon>
        <taxon>Rickettsiales</taxon>
        <taxon>Candidatus Midichloriaceae</taxon>
        <taxon>Candidatus Cyrtobacter</taxon>
    </lineage>
</organism>
<dbReference type="InterPro" id="IPR002104">
    <property type="entry name" value="Integrase_catalytic"/>
</dbReference>
<keyword evidence="4" id="KW-0233">DNA recombination</keyword>
<evidence type="ECO:0000256" key="2">
    <source>
        <dbReference type="ARBA" id="ARBA00022908"/>
    </source>
</evidence>
<dbReference type="InterPro" id="IPR010998">
    <property type="entry name" value="Integrase_recombinase_N"/>
</dbReference>
<keyword evidence="3 5" id="KW-0238">DNA-binding</keyword>
<accession>A0ABU5L8Z1</accession>
<dbReference type="PANTHER" id="PTHR30349">
    <property type="entry name" value="PHAGE INTEGRASE-RELATED"/>
    <property type="match status" value="1"/>
</dbReference>
<dbReference type="RefSeq" id="WP_322498046.1">
    <property type="nucleotide sequence ID" value="NZ_JARGYT010000068.1"/>
</dbReference>
<evidence type="ECO:0000259" key="7">
    <source>
        <dbReference type="PROSITE" id="PS51900"/>
    </source>
</evidence>